<dbReference type="AlphaFoldDB" id="A0AAN8WN97"/>
<gene>
    <name evidence="1" type="ORF">SK128_025077</name>
</gene>
<keyword evidence="2" id="KW-1185">Reference proteome</keyword>
<dbReference type="InterPro" id="IPR036322">
    <property type="entry name" value="WD40_repeat_dom_sf"/>
</dbReference>
<dbReference type="Gene3D" id="2.130.10.10">
    <property type="entry name" value="YVTN repeat-like/Quinoprotein amine dehydrogenase"/>
    <property type="match status" value="1"/>
</dbReference>
<dbReference type="Proteomes" id="UP001381693">
    <property type="component" value="Unassembled WGS sequence"/>
</dbReference>
<evidence type="ECO:0000313" key="2">
    <source>
        <dbReference type="Proteomes" id="UP001381693"/>
    </source>
</evidence>
<evidence type="ECO:0000313" key="1">
    <source>
        <dbReference type="EMBL" id="KAK7068132.1"/>
    </source>
</evidence>
<accession>A0AAN8WN97</accession>
<comment type="caution">
    <text evidence="1">The sequence shown here is derived from an EMBL/GenBank/DDBJ whole genome shotgun (WGS) entry which is preliminary data.</text>
</comment>
<dbReference type="InterPro" id="IPR015943">
    <property type="entry name" value="WD40/YVTN_repeat-like_dom_sf"/>
</dbReference>
<dbReference type="SUPFAM" id="SSF50978">
    <property type="entry name" value="WD40 repeat-like"/>
    <property type="match status" value="1"/>
</dbReference>
<name>A0AAN8WN97_HALRR</name>
<reference evidence="1 2" key="1">
    <citation type="submission" date="2023-11" db="EMBL/GenBank/DDBJ databases">
        <title>Halocaridina rubra genome assembly.</title>
        <authorList>
            <person name="Smith C."/>
        </authorList>
    </citation>
    <scope>NUCLEOTIDE SEQUENCE [LARGE SCALE GENOMIC DNA]</scope>
    <source>
        <strain evidence="1">EP-1</strain>
        <tissue evidence="1">Whole</tissue>
    </source>
</reference>
<protein>
    <submittedName>
        <fullName evidence="1">Uncharacterized protein</fullName>
    </submittedName>
</protein>
<dbReference type="EMBL" id="JAXCGZ010017420">
    <property type="protein sequence ID" value="KAK7068132.1"/>
    <property type="molecule type" value="Genomic_DNA"/>
</dbReference>
<sequence>MAIDEDAASDLERDSALIHVWRPSDGANVAVLRGGQEEVITSLSFSPSGRFLASLADAATVHIFNWIRGTHMASLVLRAGMVIAVAHTGETTVAALSPRTLLFLDLVGNALVTTRGQAPPDLLPEGAAFNGLGVALVRYIQTMHAEQFVSIVDEYTVQMHS</sequence>
<proteinExistence type="predicted"/>
<organism evidence="1 2">
    <name type="scientific">Halocaridina rubra</name>
    <name type="common">Hawaiian red shrimp</name>
    <dbReference type="NCBI Taxonomy" id="373956"/>
    <lineage>
        <taxon>Eukaryota</taxon>
        <taxon>Metazoa</taxon>
        <taxon>Ecdysozoa</taxon>
        <taxon>Arthropoda</taxon>
        <taxon>Crustacea</taxon>
        <taxon>Multicrustacea</taxon>
        <taxon>Malacostraca</taxon>
        <taxon>Eumalacostraca</taxon>
        <taxon>Eucarida</taxon>
        <taxon>Decapoda</taxon>
        <taxon>Pleocyemata</taxon>
        <taxon>Caridea</taxon>
        <taxon>Atyoidea</taxon>
        <taxon>Atyidae</taxon>
        <taxon>Halocaridina</taxon>
    </lineage>
</organism>